<evidence type="ECO:0000313" key="3">
    <source>
        <dbReference type="Proteomes" id="UP000649617"/>
    </source>
</evidence>
<organism evidence="2 3">
    <name type="scientific">Symbiodinium pilosum</name>
    <name type="common">Dinoflagellate</name>
    <dbReference type="NCBI Taxonomy" id="2952"/>
    <lineage>
        <taxon>Eukaryota</taxon>
        <taxon>Sar</taxon>
        <taxon>Alveolata</taxon>
        <taxon>Dinophyceae</taxon>
        <taxon>Suessiales</taxon>
        <taxon>Symbiodiniaceae</taxon>
        <taxon>Symbiodinium</taxon>
    </lineage>
</organism>
<dbReference type="AlphaFoldDB" id="A0A812RQI3"/>
<sequence>MEDAFKALLSSVHQASQELALLTQDEDKEVVAHEAGGGRNLVCAGDPASGADAASQPSQRVPSQAAHTESSASSSGQASERRESLSGADSHDKTQLDMVSHATGSSADSASRQSLREGLGVQTKPVVGVAGMHWGHVDLNAGLDDSGMLKQISFMSNEEKHSQLSLNSRSAGSQAAGASPVYHEGSESSAGSLEDDLPVFGALPSAHPPADEPLPSFGPPTSASRPWSPGRPYSGSHMQLDQESDGSLAADSDGVLDLDFLS</sequence>
<feature type="region of interest" description="Disordered" evidence="1">
    <location>
        <begin position="31"/>
        <end position="115"/>
    </location>
</feature>
<gene>
    <name evidence="2" type="ORF">SPIL2461_LOCUS10929</name>
</gene>
<keyword evidence="3" id="KW-1185">Reference proteome</keyword>
<dbReference type="Proteomes" id="UP000649617">
    <property type="component" value="Unassembled WGS sequence"/>
</dbReference>
<evidence type="ECO:0000256" key="1">
    <source>
        <dbReference type="SAM" id="MobiDB-lite"/>
    </source>
</evidence>
<feature type="compositionally biased region" description="Low complexity" evidence="1">
    <location>
        <begin position="168"/>
        <end position="179"/>
    </location>
</feature>
<protein>
    <submittedName>
        <fullName evidence="2">Uncharacterized protein</fullName>
    </submittedName>
</protein>
<evidence type="ECO:0000313" key="2">
    <source>
        <dbReference type="EMBL" id="CAE7447772.1"/>
    </source>
</evidence>
<dbReference type="EMBL" id="CAJNIZ010021068">
    <property type="protein sequence ID" value="CAE7447772.1"/>
    <property type="molecule type" value="Genomic_DNA"/>
</dbReference>
<feature type="compositionally biased region" description="Basic and acidic residues" evidence="1">
    <location>
        <begin position="79"/>
        <end position="95"/>
    </location>
</feature>
<feature type="compositionally biased region" description="Polar residues" evidence="1">
    <location>
        <begin position="102"/>
        <end position="113"/>
    </location>
</feature>
<name>A0A812RQI3_SYMPI</name>
<accession>A0A812RQI3</accession>
<feature type="compositionally biased region" description="Low complexity" evidence="1">
    <location>
        <begin position="44"/>
        <end position="78"/>
    </location>
</feature>
<proteinExistence type="predicted"/>
<comment type="caution">
    <text evidence="2">The sequence shown here is derived from an EMBL/GenBank/DDBJ whole genome shotgun (WGS) entry which is preliminary data.</text>
</comment>
<dbReference type="OrthoDB" id="431706at2759"/>
<reference evidence="2" key="1">
    <citation type="submission" date="2021-02" db="EMBL/GenBank/DDBJ databases">
        <authorList>
            <person name="Dougan E. K."/>
            <person name="Rhodes N."/>
            <person name="Thang M."/>
            <person name="Chan C."/>
        </authorList>
    </citation>
    <scope>NUCLEOTIDE SEQUENCE</scope>
</reference>
<feature type="region of interest" description="Disordered" evidence="1">
    <location>
        <begin position="160"/>
        <end position="262"/>
    </location>
</feature>